<dbReference type="EMBL" id="AP010904">
    <property type="protein sequence ID" value="BAH74219.1"/>
    <property type="molecule type" value="Genomic_DNA"/>
</dbReference>
<proteinExistence type="predicted"/>
<accession>C4XJ55</accession>
<evidence type="ECO:0008006" key="3">
    <source>
        <dbReference type="Google" id="ProtNLM"/>
    </source>
</evidence>
<organism evidence="1 2">
    <name type="scientific">Solidesulfovibrio magneticus (strain ATCC 700980 / DSM 13731 / RS-1)</name>
    <name type="common">Desulfovibrio magneticus</name>
    <dbReference type="NCBI Taxonomy" id="573370"/>
    <lineage>
        <taxon>Bacteria</taxon>
        <taxon>Pseudomonadati</taxon>
        <taxon>Thermodesulfobacteriota</taxon>
        <taxon>Desulfovibrionia</taxon>
        <taxon>Desulfovibrionales</taxon>
        <taxon>Desulfovibrionaceae</taxon>
        <taxon>Solidesulfovibrio</taxon>
    </lineage>
</organism>
<dbReference type="Pfam" id="PF05935">
    <property type="entry name" value="Arylsulfotrans"/>
    <property type="match status" value="1"/>
</dbReference>
<dbReference type="STRING" id="573370.DMR_07280"/>
<dbReference type="eggNOG" id="COG0526">
    <property type="taxonomic scope" value="Bacteria"/>
</dbReference>
<protein>
    <recommendedName>
        <fullName evidence="3">Arylsulfotransferase (ASST)</fullName>
    </recommendedName>
</protein>
<dbReference type="AlphaFoldDB" id="C4XJ55"/>
<dbReference type="KEGG" id="dma:DMR_07280"/>
<evidence type="ECO:0000313" key="2">
    <source>
        <dbReference type="Proteomes" id="UP000009071"/>
    </source>
</evidence>
<dbReference type="HOGENOM" id="CLU_036882_0_0_7"/>
<dbReference type="Proteomes" id="UP000009071">
    <property type="component" value="Chromosome"/>
</dbReference>
<reference evidence="1 2" key="1">
    <citation type="journal article" date="2009" name="Genome Res.">
        <title>Whole genome sequence of Desulfovibrio magneticus strain RS-1 revealed common gene clusters in magnetotactic bacteria.</title>
        <authorList>
            <person name="Nakazawa H."/>
            <person name="Arakaki A."/>
            <person name="Narita-Yamada S."/>
            <person name="Yashiro I."/>
            <person name="Jinno K."/>
            <person name="Aoki N."/>
            <person name="Tsuruyama A."/>
            <person name="Okamura Y."/>
            <person name="Tanikawa S."/>
            <person name="Fujita N."/>
            <person name="Takeyama H."/>
            <person name="Matsunaga T."/>
        </authorList>
    </citation>
    <scope>NUCLEOTIDE SEQUENCE [LARGE SCALE GENOMIC DNA]</scope>
    <source>
        <strain evidence="2">ATCC 700980 / DSM 13731 / RS-1</strain>
    </source>
</reference>
<dbReference type="PANTHER" id="PTHR35340">
    <property type="entry name" value="PQQ ENZYME REPEAT PROTEIN-RELATED"/>
    <property type="match status" value="1"/>
</dbReference>
<gene>
    <name evidence="1" type="ordered locus">DMR_07280</name>
</gene>
<name>C4XJ55_SOLM1</name>
<dbReference type="InterPro" id="IPR010262">
    <property type="entry name" value="Arylsulfotransferase_bact"/>
</dbReference>
<dbReference type="GO" id="GO:0004062">
    <property type="term" value="F:aryl sulfotransferase activity"/>
    <property type="evidence" value="ECO:0007669"/>
    <property type="project" value="InterPro"/>
</dbReference>
<sequence>MRLPPESRERGCSYSSWRNIRKGEALSACPRRRWPVGHCFACQTQEASMTNGNAQEQTLGLFAADVAAQPGLTLVSTLFGHDTWLLDNAGQVVNSWTSDRVGAGAAYLLDNGDLVRSAVAYRNAHVGIMNAPAGGLIEEFDWEGNLVWSYKYIGEDYSQHHDFCVMPNGNLLLVAWEYKSPQEAYLAGRSPAFIPTKGLLVDYVVEVQKTGPNSGQVVWEWHAWDHLVQDENPALPDYGQVSSHPERINLNSIGALVRETGKVDSDWTHINGIDYNAETDQIMLSVHTQSEVWIIDHGTTTAEAAGTTGGKAGHGGDLLYRFGNPQTYDAGAAADQTLYGQHDALWIEDGLPGAGNVLVFNNGWQSPYGEYSHVQELVLPVDEDGTYRRNFDGSFAEPEVVWSYPDGDVPGFYSAYVSGAQRLENGDTLVTLGATGNLLEITPAGQTVWNYVNPDTDQGLLRQGASAEAVGLGYANNVFRATRYAYDFEGFVGKSLVGGNLLVADPTPQASAVAGQTGAGAALAFAAV</sequence>
<keyword evidence="2" id="KW-1185">Reference proteome</keyword>
<dbReference type="PANTHER" id="PTHR35340:SF5">
    <property type="entry name" value="ASST-DOMAIN-CONTAINING PROTEIN"/>
    <property type="match status" value="1"/>
</dbReference>
<evidence type="ECO:0000313" key="1">
    <source>
        <dbReference type="EMBL" id="BAH74219.1"/>
    </source>
</evidence>
<dbReference type="InterPro" id="IPR053143">
    <property type="entry name" value="Arylsulfate_ST"/>
</dbReference>